<dbReference type="InterPro" id="IPR036047">
    <property type="entry name" value="F-box-like_dom_sf"/>
</dbReference>
<dbReference type="InterPro" id="IPR019775">
    <property type="entry name" value="WD40_repeat_CS"/>
</dbReference>
<dbReference type="InterPro" id="IPR001680">
    <property type="entry name" value="WD40_rpt"/>
</dbReference>
<feature type="repeat" description="WD" evidence="3">
    <location>
        <begin position="257"/>
        <end position="298"/>
    </location>
</feature>
<dbReference type="InterPro" id="IPR020472">
    <property type="entry name" value="WD40_PAC1"/>
</dbReference>
<dbReference type="SMART" id="SM00320">
    <property type="entry name" value="WD40"/>
    <property type="match status" value="6"/>
</dbReference>
<dbReference type="PROSITE" id="PS00678">
    <property type="entry name" value="WD_REPEATS_1"/>
    <property type="match status" value="2"/>
</dbReference>
<dbReference type="PRINTS" id="PR00320">
    <property type="entry name" value="GPROTEINBRPT"/>
</dbReference>
<keyword evidence="1 3" id="KW-0853">WD repeat</keyword>
<gene>
    <name evidence="5" type="ORF">PGLA2088_LOCUS28012</name>
</gene>
<dbReference type="EMBL" id="CAJNNW010027695">
    <property type="protein sequence ID" value="CAE8692718.1"/>
    <property type="molecule type" value="Genomic_DNA"/>
</dbReference>
<accession>A0A813JYR3</accession>
<name>A0A813JYR3_POLGL</name>
<evidence type="ECO:0000256" key="2">
    <source>
        <dbReference type="ARBA" id="ARBA00022737"/>
    </source>
</evidence>
<reference evidence="5" key="1">
    <citation type="submission" date="2021-02" db="EMBL/GenBank/DDBJ databases">
        <authorList>
            <person name="Dougan E. K."/>
            <person name="Rhodes N."/>
            <person name="Thang M."/>
            <person name="Chan C."/>
        </authorList>
    </citation>
    <scope>NUCLEOTIDE SEQUENCE</scope>
</reference>
<evidence type="ECO:0000313" key="5">
    <source>
        <dbReference type="EMBL" id="CAE8692718.1"/>
    </source>
</evidence>
<feature type="repeat" description="WD" evidence="3">
    <location>
        <begin position="474"/>
        <end position="506"/>
    </location>
</feature>
<proteinExistence type="predicted"/>
<dbReference type="Gene3D" id="2.130.10.10">
    <property type="entry name" value="YVTN repeat-like/Quinoprotein amine dehydrogenase"/>
    <property type="match status" value="2"/>
</dbReference>
<dbReference type="SUPFAM" id="SSF50978">
    <property type="entry name" value="WD40 repeat-like"/>
    <property type="match status" value="1"/>
</dbReference>
<dbReference type="AlphaFoldDB" id="A0A813JYR3"/>
<evidence type="ECO:0008006" key="7">
    <source>
        <dbReference type="Google" id="ProtNLM"/>
    </source>
</evidence>
<protein>
    <recommendedName>
        <fullName evidence="7">Guanine nucleotide-binding protein subunit beta-like protein</fullName>
    </recommendedName>
</protein>
<evidence type="ECO:0000256" key="3">
    <source>
        <dbReference type="PROSITE-ProRule" id="PRU00221"/>
    </source>
</evidence>
<dbReference type="PANTHER" id="PTHR22847:SF713">
    <property type="entry name" value="F-BOX DOMAIN-CONTAINING PROTEIN"/>
    <property type="match status" value="1"/>
</dbReference>
<dbReference type="Proteomes" id="UP000626109">
    <property type="component" value="Unassembled WGS sequence"/>
</dbReference>
<feature type="repeat" description="WD" evidence="3">
    <location>
        <begin position="299"/>
        <end position="340"/>
    </location>
</feature>
<organism evidence="5 6">
    <name type="scientific">Polarella glacialis</name>
    <name type="common">Dinoflagellate</name>
    <dbReference type="NCBI Taxonomy" id="89957"/>
    <lineage>
        <taxon>Eukaryota</taxon>
        <taxon>Sar</taxon>
        <taxon>Alveolata</taxon>
        <taxon>Dinophyceae</taxon>
        <taxon>Suessiales</taxon>
        <taxon>Suessiaceae</taxon>
        <taxon>Polarella</taxon>
    </lineage>
</organism>
<dbReference type="InterPro" id="IPR015943">
    <property type="entry name" value="WD40/YVTN_repeat-like_dom_sf"/>
</dbReference>
<feature type="compositionally biased region" description="Low complexity" evidence="4">
    <location>
        <begin position="64"/>
        <end position="81"/>
    </location>
</feature>
<feature type="region of interest" description="Disordered" evidence="4">
    <location>
        <begin position="64"/>
        <end position="84"/>
    </location>
</feature>
<dbReference type="PANTHER" id="PTHR22847">
    <property type="entry name" value="WD40 REPEAT PROTEIN"/>
    <property type="match status" value="1"/>
</dbReference>
<dbReference type="Pfam" id="PF00400">
    <property type="entry name" value="WD40"/>
    <property type="match status" value="6"/>
</dbReference>
<dbReference type="CDD" id="cd00200">
    <property type="entry name" value="WD40"/>
    <property type="match status" value="1"/>
</dbReference>
<dbReference type="SUPFAM" id="SSF81383">
    <property type="entry name" value="F-box domain"/>
    <property type="match status" value="1"/>
</dbReference>
<feature type="repeat" description="WD" evidence="3">
    <location>
        <begin position="388"/>
        <end position="420"/>
    </location>
</feature>
<feature type="repeat" description="WD" evidence="3">
    <location>
        <begin position="433"/>
        <end position="472"/>
    </location>
</feature>
<evidence type="ECO:0000256" key="4">
    <source>
        <dbReference type="SAM" id="MobiDB-lite"/>
    </source>
</evidence>
<dbReference type="PROSITE" id="PS50082">
    <property type="entry name" value="WD_REPEATS_2"/>
    <property type="match status" value="5"/>
</dbReference>
<evidence type="ECO:0000313" key="6">
    <source>
        <dbReference type="Proteomes" id="UP000626109"/>
    </source>
</evidence>
<dbReference type="InterPro" id="IPR036322">
    <property type="entry name" value="WD40_repeat_dom_sf"/>
</dbReference>
<keyword evidence="2" id="KW-0677">Repeat</keyword>
<evidence type="ECO:0000256" key="1">
    <source>
        <dbReference type="ARBA" id="ARBA00022574"/>
    </source>
</evidence>
<dbReference type="PROSITE" id="PS50294">
    <property type="entry name" value="WD_REPEATS_REGION"/>
    <property type="match status" value="5"/>
</dbReference>
<sequence>MRYLIGEQRKRTWSRDVREPVGSGGSFEAAGRFEDVSPLRNRSESVDFRRKMRSLAEARIRGTTRIRAADATTPGATAADASRSEPLPPEIWEVVFRAASPSLLCNLRAGCRSWRDRLDSPETEWLWEAAYCSEWRAGERASDREDASSPWRYRFLARWWTHSRWGSRQPTVCTLMGKNAHGGTVTCVSLGECGDSGEGHALSASDDGSVFLWRFSPSAAANAQGNSGVSSQHAVAQQHHRQCRGDDVRCPQRVKQFYGQHGPVWCLWYDQQQELLLSGGSDATVKVWNPTSERCEATLRGHEGWVTCLGAMQAGRVLASGGSDGILKFWNLESRQCLSSYGPPGGNPKHSMSCLATVEAQGAVLTGHSFLRHLLRWDLETMQCRESFAGHEGDIYAIHAEGPSPMFVSGSKDRTVRVWDPRAPPDKCCVGVLRGHTGAVLDVKLRGNRAVSASMDKTVRMWDIRQSAAPLATLEGHSAEVHCVDFRDRMVLSGSRDTSLKVWTVV</sequence>
<comment type="caution">
    <text evidence="5">The sequence shown here is derived from an EMBL/GenBank/DDBJ whole genome shotgun (WGS) entry which is preliminary data.</text>
</comment>